<accession>A0A3E3EH73</accession>
<gene>
    <name evidence="3" type="ORF">DXB93_00875</name>
    <name evidence="2" type="ORF">PM738_03965</name>
</gene>
<dbReference type="RefSeq" id="WP_081446381.1">
    <property type="nucleotide sequence ID" value="NZ_AP031443.1"/>
</dbReference>
<dbReference type="EMBL" id="QUSL01000001">
    <property type="protein sequence ID" value="RGD87253.1"/>
    <property type="molecule type" value="Genomic_DNA"/>
</dbReference>
<evidence type="ECO:0000313" key="3">
    <source>
        <dbReference type="EMBL" id="RGD87253.1"/>
    </source>
</evidence>
<name>A0A3E3EH73_9FIRM</name>
<protein>
    <submittedName>
        <fullName evidence="2">PH domain-containing protein</fullName>
    </submittedName>
</protein>
<dbReference type="AlphaFoldDB" id="A0A3E3EH73"/>
<dbReference type="Proteomes" id="UP000261032">
    <property type="component" value="Unassembled WGS sequence"/>
</dbReference>
<reference evidence="3 4" key="1">
    <citation type="submission" date="2018-08" db="EMBL/GenBank/DDBJ databases">
        <title>A genome reference for cultivated species of the human gut microbiota.</title>
        <authorList>
            <person name="Zou Y."/>
            <person name="Xue W."/>
            <person name="Luo G."/>
        </authorList>
    </citation>
    <scope>NUCLEOTIDE SEQUENCE [LARGE SCALE GENOMIC DNA]</scope>
    <source>
        <strain evidence="3 4">OM06-4</strain>
    </source>
</reference>
<evidence type="ECO:0000259" key="1">
    <source>
        <dbReference type="Pfam" id="PF06713"/>
    </source>
</evidence>
<dbReference type="GO" id="GO:0030153">
    <property type="term" value="P:bacteriocin immunity"/>
    <property type="evidence" value="ECO:0007669"/>
    <property type="project" value="InterPro"/>
</dbReference>
<sequence length="65" mass="7808">MTEDFGIYYQQIIRIEKSRDAIASSANSLDRLNIVTEQKDFYISLQNNDLFISQIRKFKRELQYK</sequence>
<dbReference type="EMBL" id="JAQLKE010000004">
    <property type="protein sequence ID" value="MDB7082947.1"/>
    <property type="molecule type" value="Genomic_DNA"/>
</dbReference>
<dbReference type="Pfam" id="PF06713">
    <property type="entry name" value="bPH_4"/>
    <property type="match status" value="1"/>
</dbReference>
<proteinExistence type="predicted"/>
<dbReference type="GeneID" id="64196859"/>
<evidence type="ECO:0000313" key="4">
    <source>
        <dbReference type="Proteomes" id="UP000261032"/>
    </source>
</evidence>
<feature type="domain" description="Uncharacterized protein YyaB-like PH" evidence="1">
    <location>
        <begin position="7"/>
        <end position="57"/>
    </location>
</feature>
<dbReference type="Proteomes" id="UP001211987">
    <property type="component" value="Unassembled WGS sequence"/>
</dbReference>
<comment type="caution">
    <text evidence="3">The sequence shown here is derived from an EMBL/GenBank/DDBJ whole genome shotgun (WGS) entry which is preliminary data.</text>
</comment>
<dbReference type="InterPro" id="IPR009589">
    <property type="entry name" value="PH_YyaB-like"/>
</dbReference>
<evidence type="ECO:0000313" key="2">
    <source>
        <dbReference type="EMBL" id="MDB7082947.1"/>
    </source>
</evidence>
<reference evidence="2" key="2">
    <citation type="submission" date="2023-01" db="EMBL/GenBank/DDBJ databases">
        <title>Human gut microbiome strain richness.</title>
        <authorList>
            <person name="Chen-Liaw A."/>
        </authorList>
    </citation>
    <scope>NUCLEOTIDE SEQUENCE</scope>
    <source>
        <strain evidence="2">1001217st2_G6_1001217B_191108</strain>
    </source>
</reference>
<organism evidence="3 4">
    <name type="scientific">Thomasclavelia ramosa</name>
    <dbReference type="NCBI Taxonomy" id="1547"/>
    <lineage>
        <taxon>Bacteria</taxon>
        <taxon>Bacillati</taxon>
        <taxon>Bacillota</taxon>
        <taxon>Erysipelotrichia</taxon>
        <taxon>Erysipelotrichales</taxon>
        <taxon>Coprobacillaceae</taxon>
        <taxon>Thomasclavelia</taxon>
    </lineage>
</organism>